<sequence>MCTQGVDLIRNGVSHKLFLWLSLVDNYPPIAGQGEAVPSSSEGGYGLLLESTRRENWIETTEVEWESVESPSSTNDPSITDMVYRTIRS</sequence>
<evidence type="ECO:0000313" key="2">
    <source>
        <dbReference type="Proteomes" id="UP001367508"/>
    </source>
</evidence>
<reference evidence="1 2" key="1">
    <citation type="submission" date="2024-01" db="EMBL/GenBank/DDBJ databases">
        <title>The genomes of 5 underutilized Papilionoideae crops provide insights into root nodulation and disease resistanc.</title>
        <authorList>
            <person name="Jiang F."/>
        </authorList>
    </citation>
    <scope>NUCLEOTIDE SEQUENCE [LARGE SCALE GENOMIC DNA]</scope>
    <source>
        <strain evidence="1">LVBAO_FW01</strain>
        <tissue evidence="1">Leaves</tissue>
    </source>
</reference>
<gene>
    <name evidence="1" type="ORF">VNO77_22959</name>
</gene>
<keyword evidence="2" id="KW-1185">Reference proteome</keyword>
<accession>A0AAN9QEY7</accession>
<dbReference type="Proteomes" id="UP001367508">
    <property type="component" value="Unassembled WGS sequence"/>
</dbReference>
<evidence type="ECO:0000313" key="1">
    <source>
        <dbReference type="EMBL" id="KAK7328833.1"/>
    </source>
</evidence>
<dbReference type="EMBL" id="JAYMYQ010000005">
    <property type="protein sequence ID" value="KAK7328833.1"/>
    <property type="molecule type" value="Genomic_DNA"/>
</dbReference>
<protein>
    <submittedName>
        <fullName evidence="1">Uncharacterized protein</fullName>
    </submittedName>
</protein>
<dbReference type="AlphaFoldDB" id="A0AAN9QEY7"/>
<proteinExistence type="predicted"/>
<organism evidence="1 2">
    <name type="scientific">Canavalia gladiata</name>
    <name type="common">Sword bean</name>
    <name type="synonym">Dolichos gladiatus</name>
    <dbReference type="NCBI Taxonomy" id="3824"/>
    <lineage>
        <taxon>Eukaryota</taxon>
        <taxon>Viridiplantae</taxon>
        <taxon>Streptophyta</taxon>
        <taxon>Embryophyta</taxon>
        <taxon>Tracheophyta</taxon>
        <taxon>Spermatophyta</taxon>
        <taxon>Magnoliopsida</taxon>
        <taxon>eudicotyledons</taxon>
        <taxon>Gunneridae</taxon>
        <taxon>Pentapetalae</taxon>
        <taxon>rosids</taxon>
        <taxon>fabids</taxon>
        <taxon>Fabales</taxon>
        <taxon>Fabaceae</taxon>
        <taxon>Papilionoideae</taxon>
        <taxon>50 kb inversion clade</taxon>
        <taxon>NPAAA clade</taxon>
        <taxon>indigoferoid/millettioid clade</taxon>
        <taxon>Phaseoleae</taxon>
        <taxon>Canavalia</taxon>
    </lineage>
</organism>
<comment type="caution">
    <text evidence="1">The sequence shown here is derived from an EMBL/GenBank/DDBJ whole genome shotgun (WGS) entry which is preliminary data.</text>
</comment>
<name>A0AAN9QEY7_CANGL</name>